<accession>A0A8S4PED5</accession>
<evidence type="ECO:0000313" key="2">
    <source>
        <dbReference type="Proteomes" id="UP000749559"/>
    </source>
</evidence>
<dbReference type="GO" id="GO:0014808">
    <property type="term" value="P:release of sequestered calcium ion into cytosol by sarcoplasmic reticulum"/>
    <property type="evidence" value="ECO:0007669"/>
    <property type="project" value="TreeGrafter"/>
</dbReference>
<organism evidence="1 2">
    <name type="scientific">Owenia fusiformis</name>
    <name type="common">Polychaete worm</name>
    <dbReference type="NCBI Taxonomy" id="6347"/>
    <lineage>
        <taxon>Eukaryota</taxon>
        <taxon>Metazoa</taxon>
        <taxon>Spiralia</taxon>
        <taxon>Lophotrochozoa</taxon>
        <taxon>Annelida</taxon>
        <taxon>Polychaeta</taxon>
        <taxon>Sedentaria</taxon>
        <taxon>Canalipalpata</taxon>
        <taxon>Sabellida</taxon>
        <taxon>Oweniida</taxon>
        <taxon>Oweniidae</taxon>
        <taxon>Owenia</taxon>
    </lineage>
</organism>
<dbReference type="OrthoDB" id="300855at2759"/>
<feature type="non-terminal residue" evidence="1">
    <location>
        <position position="109"/>
    </location>
</feature>
<evidence type="ECO:0008006" key="3">
    <source>
        <dbReference type="Google" id="ProtNLM"/>
    </source>
</evidence>
<dbReference type="PANTHER" id="PTHR46399">
    <property type="entry name" value="B30.2/SPRY DOMAIN-CONTAINING PROTEIN"/>
    <property type="match status" value="1"/>
</dbReference>
<dbReference type="GO" id="GO:0006941">
    <property type="term" value="P:striated muscle contraction"/>
    <property type="evidence" value="ECO:0007669"/>
    <property type="project" value="TreeGrafter"/>
</dbReference>
<dbReference type="PANTHER" id="PTHR46399:SF8">
    <property type="entry name" value="B30.2_SPRY DOMAIN-CONTAINING PROTEIN"/>
    <property type="match status" value="1"/>
</dbReference>
<dbReference type="AlphaFoldDB" id="A0A8S4PED5"/>
<dbReference type="GO" id="GO:0005790">
    <property type="term" value="C:smooth endoplasmic reticulum"/>
    <property type="evidence" value="ECO:0007669"/>
    <property type="project" value="TreeGrafter"/>
</dbReference>
<reference evidence="1" key="1">
    <citation type="submission" date="2022-03" db="EMBL/GenBank/DDBJ databases">
        <authorList>
            <person name="Martin C."/>
        </authorList>
    </citation>
    <scope>NUCLEOTIDE SEQUENCE</scope>
</reference>
<dbReference type="EMBL" id="CAIIXF020000008">
    <property type="protein sequence ID" value="CAH1792830.1"/>
    <property type="molecule type" value="Genomic_DNA"/>
</dbReference>
<name>A0A8S4PED5_OWEFU</name>
<dbReference type="GO" id="GO:0033017">
    <property type="term" value="C:sarcoplasmic reticulum membrane"/>
    <property type="evidence" value="ECO:0007669"/>
    <property type="project" value="TreeGrafter"/>
</dbReference>
<dbReference type="GO" id="GO:0030018">
    <property type="term" value="C:Z disc"/>
    <property type="evidence" value="ECO:0007669"/>
    <property type="project" value="TreeGrafter"/>
</dbReference>
<comment type="caution">
    <text evidence="1">The sequence shown here is derived from an EMBL/GenBank/DDBJ whole genome shotgun (WGS) entry which is preliminary data.</text>
</comment>
<proteinExistence type="predicted"/>
<protein>
    <recommendedName>
        <fullName evidence="3">Ryanodine receptor</fullName>
    </recommendedName>
</protein>
<keyword evidence="2" id="KW-1185">Reference proteome</keyword>
<dbReference type="Proteomes" id="UP000749559">
    <property type="component" value="Unassembled WGS sequence"/>
</dbReference>
<dbReference type="InterPro" id="IPR015925">
    <property type="entry name" value="Ryanodine_IP3_receptor"/>
</dbReference>
<gene>
    <name evidence="1" type="ORF">OFUS_LOCUS17755</name>
</gene>
<dbReference type="GO" id="GO:0034704">
    <property type="term" value="C:calcium channel complex"/>
    <property type="evidence" value="ECO:0007669"/>
    <property type="project" value="TreeGrafter"/>
</dbReference>
<evidence type="ECO:0000313" key="1">
    <source>
        <dbReference type="EMBL" id="CAH1792830.1"/>
    </source>
</evidence>
<dbReference type="GO" id="GO:0042383">
    <property type="term" value="C:sarcolemma"/>
    <property type="evidence" value="ECO:0007669"/>
    <property type="project" value="TreeGrafter"/>
</dbReference>
<sequence>RTQPIIGNSTTAMLKEHILPVAEKLREEAIRVGKEEDHFLHLKRTGQEEPESEADLQNNYQILVRDLYAFIPLLIKYVDLHRSSWLKNPCLEAEHLFQNIADIFNLWSK</sequence>
<feature type="non-terminal residue" evidence="1">
    <location>
        <position position="1"/>
    </location>
</feature>
<dbReference type="GO" id="GO:0005219">
    <property type="term" value="F:ryanodine-sensitive calcium-release channel activity"/>
    <property type="evidence" value="ECO:0007669"/>
    <property type="project" value="TreeGrafter"/>
</dbReference>